<dbReference type="Proteomes" id="UP001215280">
    <property type="component" value="Unassembled WGS sequence"/>
</dbReference>
<organism evidence="2 3">
    <name type="scientific">Mycena maculata</name>
    <dbReference type="NCBI Taxonomy" id="230809"/>
    <lineage>
        <taxon>Eukaryota</taxon>
        <taxon>Fungi</taxon>
        <taxon>Dikarya</taxon>
        <taxon>Basidiomycota</taxon>
        <taxon>Agaricomycotina</taxon>
        <taxon>Agaricomycetes</taxon>
        <taxon>Agaricomycetidae</taxon>
        <taxon>Agaricales</taxon>
        <taxon>Marasmiineae</taxon>
        <taxon>Mycenaceae</taxon>
        <taxon>Mycena</taxon>
    </lineage>
</organism>
<accession>A0AAD7K8Q4</accession>
<keyword evidence="3" id="KW-1185">Reference proteome</keyword>
<sequence length="64" mass="7647">MDMECLAVRLRVRVLPSVYYFAQWVWICTMGLDFFFLSRPLGFFAPVFCGILWYTSRLQLCKKI</sequence>
<protein>
    <submittedName>
        <fullName evidence="2">Uncharacterized protein</fullName>
    </submittedName>
</protein>
<keyword evidence="1" id="KW-0472">Membrane</keyword>
<name>A0AAD7K8Q4_9AGAR</name>
<proteinExistence type="predicted"/>
<keyword evidence="1" id="KW-1133">Transmembrane helix</keyword>
<evidence type="ECO:0000313" key="2">
    <source>
        <dbReference type="EMBL" id="KAJ7779399.1"/>
    </source>
</evidence>
<keyword evidence="1" id="KW-0812">Transmembrane</keyword>
<evidence type="ECO:0000256" key="1">
    <source>
        <dbReference type="SAM" id="Phobius"/>
    </source>
</evidence>
<dbReference type="EMBL" id="JARJLG010000007">
    <property type="protein sequence ID" value="KAJ7779399.1"/>
    <property type="molecule type" value="Genomic_DNA"/>
</dbReference>
<reference evidence="2" key="1">
    <citation type="submission" date="2023-03" db="EMBL/GenBank/DDBJ databases">
        <title>Massive genome expansion in bonnet fungi (Mycena s.s.) driven by repeated elements and novel gene families across ecological guilds.</title>
        <authorList>
            <consortium name="Lawrence Berkeley National Laboratory"/>
            <person name="Harder C.B."/>
            <person name="Miyauchi S."/>
            <person name="Viragh M."/>
            <person name="Kuo A."/>
            <person name="Thoen E."/>
            <person name="Andreopoulos B."/>
            <person name="Lu D."/>
            <person name="Skrede I."/>
            <person name="Drula E."/>
            <person name="Henrissat B."/>
            <person name="Morin E."/>
            <person name="Kohler A."/>
            <person name="Barry K."/>
            <person name="LaButti K."/>
            <person name="Morin E."/>
            <person name="Salamov A."/>
            <person name="Lipzen A."/>
            <person name="Mereny Z."/>
            <person name="Hegedus B."/>
            <person name="Baldrian P."/>
            <person name="Stursova M."/>
            <person name="Weitz H."/>
            <person name="Taylor A."/>
            <person name="Grigoriev I.V."/>
            <person name="Nagy L.G."/>
            <person name="Martin F."/>
            <person name="Kauserud H."/>
        </authorList>
    </citation>
    <scope>NUCLEOTIDE SEQUENCE</scope>
    <source>
        <strain evidence="2">CBHHK188m</strain>
    </source>
</reference>
<evidence type="ECO:0000313" key="3">
    <source>
        <dbReference type="Proteomes" id="UP001215280"/>
    </source>
</evidence>
<feature type="transmembrane region" description="Helical" evidence="1">
    <location>
        <begin position="18"/>
        <end position="37"/>
    </location>
</feature>
<gene>
    <name evidence="2" type="ORF">DFH07DRAFT_794854</name>
</gene>
<comment type="caution">
    <text evidence="2">The sequence shown here is derived from an EMBL/GenBank/DDBJ whole genome shotgun (WGS) entry which is preliminary data.</text>
</comment>
<dbReference type="AlphaFoldDB" id="A0AAD7K8Q4"/>
<feature type="transmembrane region" description="Helical" evidence="1">
    <location>
        <begin position="43"/>
        <end position="60"/>
    </location>
</feature>